<dbReference type="PANTHER" id="PTHR42052:SF1">
    <property type="entry name" value="ABM DOMAIN-CONTAINING PROTEIN"/>
    <property type="match status" value="1"/>
</dbReference>
<dbReference type="SUPFAM" id="SSF54909">
    <property type="entry name" value="Dimeric alpha+beta barrel"/>
    <property type="match status" value="1"/>
</dbReference>
<comment type="caution">
    <text evidence="1">The sequence shown here is derived from an EMBL/GenBank/DDBJ whole genome shotgun (WGS) entry which is preliminary data.</text>
</comment>
<dbReference type="Proteomes" id="UP001150941">
    <property type="component" value="Unassembled WGS sequence"/>
</dbReference>
<reference evidence="1" key="1">
    <citation type="submission" date="2022-11" db="EMBL/GenBank/DDBJ databases">
        <authorList>
            <person name="Petersen C."/>
        </authorList>
    </citation>
    <scope>NUCLEOTIDE SEQUENCE</scope>
    <source>
        <strain evidence="1">IBT 19713</strain>
    </source>
</reference>
<protein>
    <recommendedName>
        <fullName evidence="3">ABM domain-containing protein</fullName>
    </recommendedName>
</protein>
<name>A0A9W9TKD9_9EURO</name>
<evidence type="ECO:0000313" key="2">
    <source>
        <dbReference type="Proteomes" id="UP001150941"/>
    </source>
</evidence>
<proteinExistence type="predicted"/>
<sequence length="207" mass="23494">MPVTELALVRFKATEEPPSAAVKERLRAAQQGQSEYSKYPVTFFSQTEDSSFVYLLGGWESVEVHTNDWITSATNQRLLGVFAEDLSVEWMFHLNLDVLACIIRHPLEAPVVAIARFFVEPSKKAEFETTLAAGLTHLGAYIAPLTYAGGWRLDKEGEDEEYVLFTGWNSVEDHFKFAETESFKEYAKIKPLLKGSEIKHGRVEKWE</sequence>
<evidence type="ECO:0000313" key="1">
    <source>
        <dbReference type="EMBL" id="KAJ5226082.1"/>
    </source>
</evidence>
<keyword evidence="2" id="KW-1185">Reference proteome</keyword>
<dbReference type="Gene3D" id="3.30.70.100">
    <property type="match status" value="2"/>
</dbReference>
<evidence type="ECO:0008006" key="3">
    <source>
        <dbReference type="Google" id="ProtNLM"/>
    </source>
</evidence>
<dbReference type="AlphaFoldDB" id="A0A9W9TKD9"/>
<dbReference type="GeneID" id="83203906"/>
<dbReference type="RefSeq" id="XP_058329493.1">
    <property type="nucleotide sequence ID" value="XM_058476603.1"/>
</dbReference>
<reference evidence="1" key="2">
    <citation type="journal article" date="2023" name="IMA Fungus">
        <title>Comparative genomic study of the Penicillium genus elucidates a diverse pangenome and 15 lateral gene transfer events.</title>
        <authorList>
            <person name="Petersen C."/>
            <person name="Sorensen T."/>
            <person name="Nielsen M.R."/>
            <person name="Sondergaard T.E."/>
            <person name="Sorensen J.L."/>
            <person name="Fitzpatrick D.A."/>
            <person name="Frisvad J.C."/>
            <person name="Nielsen K.L."/>
        </authorList>
    </citation>
    <scope>NUCLEOTIDE SEQUENCE</scope>
    <source>
        <strain evidence="1">IBT 19713</strain>
    </source>
</reference>
<organism evidence="1 2">
    <name type="scientific">Penicillium chermesinum</name>
    <dbReference type="NCBI Taxonomy" id="63820"/>
    <lineage>
        <taxon>Eukaryota</taxon>
        <taxon>Fungi</taxon>
        <taxon>Dikarya</taxon>
        <taxon>Ascomycota</taxon>
        <taxon>Pezizomycotina</taxon>
        <taxon>Eurotiomycetes</taxon>
        <taxon>Eurotiomycetidae</taxon>
        <taxon>Eurotiales</taxon>
        <taxon>Aspergillaceae</taxon>
        <taxon>Penicillium</taxon>
    </lineage>
</organism>
<dbReference type="InterPro" id="IPR011008">
    <property type="entry name" value="Dimeric_a/b-barrel"/>
</dbReference>
<accession>A0A9W9TKD9</accession>
<dbReference type="PANTHER" id="PTHR42052">
    <property type="entry name" value="ABM DOMAIN-CONTAINING PROTEIN"/>
    <property type="match status" value="1"/>
</dbReference>
<dbReference type="OrthoDB" id="3542212at2759"/>
<gene>
    <name evidence="1" type="ORF">N7468_007307</name>
</gene>
<dbReference type="EMBL" id="JAPQKS010000005">
    <property type="protein sequence ID" value="KAJ5226082.1"/>
    <property type="molecule type" value="Genomic_DNA"/>
</dbReference>